<sequence length="87" mass="9054">PKGLHIPSSGASMKTSDSPPPSLSSANLNFEILPRGPARPSEPDPIVSPSPPLSSANLNFEILPRGPARPSEPDPIVSPSPPPPHRL</sequence>
<comment type="caution">
    <text evidence="2">The sequence shown here is derived from an EMBL/GenBank/DDBJ whole genome shotgun (WGS) entry which is preliminary data.</text>
</comment>
<reference evidence="2 3" key="2">
    <citation type="journal article" date="2017" name="Front. Plant Sci.">
        <title>Gene Classification and Mining of Molecular Markers Useful in Red Clover (Trifolium pratense) Breeding.</title>
        <authorList>
            <person name="Istvanek J."/>
            <person name="Dluhosova J."/>
            <person name="Dluhos P."/>
            <person name="Patkova L."/>
            <person name="Nedelnik J."/>
            <person name="Repkova J."/>
        </authorList>
    </citation>
    <scope>NUCLEOTIDE SEQUENCE [LARGE SCALE GENOMIC DNA]</scope>
    <source>
        <strain evidence="3">cv. Tatra</strain>
        <tissue evidence="2">Young leaves</tissue>
    </source>
</reference>
<gene>
    <name evidence="2" type="ORF">L195_g058931</name>
</gene>
<protein>
    <submittedName>
        <fullName evidence="2">Uncharacterized protein</fullName>
    </submittedName>
</protein>
<accession>A0A2K3JV48</accession>
<dbReference type="AlphaFoldDB" id="A0A2K3JV48"/>
<reference evidence="2 3" key="1">
    <citation type="journal article" date="2014" name="Am. J. Bot.">
        <title>Genome assembly and annotation for red clover (Trifolium pratense; Fabaceae).</title>
        <authorList>
            <person name="Istvanek J."/>
            <person name="Jaros M."/>
            <person name="Krenek A."/>
            <person name="Repkova J."/>
        </authorList>
    </citation>
    <scope>NUCLEOTIDE SEQUENCE [LARGE SCALE GENOMIC DNA]</scope>
    <source>
        <strain evidence="3">cv. Tatra</strain>
        <tissue evidence="2">Young leaves</tissue>
    </source>
</reference>
<evidence type="ECO:0000313" key="3">
    <source>
        <dbReference type="Proteomes" id="UP000236291"/>
    </source>
</evidence>
<feature type="compositionally biased region" description="Pro residues" evidence="1">
    <location>
        <begin position="76"/>
        <end position="87"/>
    </location>
</feature>
<organism evidence="2 3">
    <name type="scientific">Trifolium pratense</name>
    <name type="common">Red clover</name>
    <dbReference type="NCBI Taxonomy" id="57577"/>
    <lineage>
        <taxon>Eukaryota</taxon>
        <taxon>Viridiplantae</taxon>
        <taxon>Streptophyta</taxon>
        <taxon>Embryophyta</taxon>
        <taxon>Tracheophyta</taxon>
        <taxon>Spermatophyta</taxon>
        <taxon>Magnoliopsida</taxon>
        <taxon>eudicotyledons</taxon>
        <taxon>Gunneridae</taxon>
        <taxon>Pentapetalae</taxon>
        <taxon>rosids</taxon>
        <taxon>fabids</taxon>
        <taxon>Fabales</taxon>
        <taxon>Fabaceae</taxon>
        <taxon>Papilionoideae</taxon>
        <taxon>50 kb inversion clade</taxon>
        <taxon>NPAAA clade</taxon>
        <taxon>Hologalegina</taxon>
        <taxon>IRL clade</taxon>
        <taxon>Trifolieae</taxon>
        <taxon>Trifolium</taxon>
    </lineage>
</organism>
<evidence type="ECO:0000313" key="2">
    <source>
        <dbReference type="EMBL" id="PNX57915.1"/>
    </source>
</evidence>
<dbReference type="EMBL" id="ASHM01125510">
    <property type="protein sequence ID" value="PNX57915.1"/>
    <property type="molecule type" value="Genomic_DNA"/>
</dbReference>
<name>A0A2K3JV48_TRIPR</name>
<evidence type="ECO:0000256" key="1">
    <source>
        <dbReference type="SAM" id="MobiDB-lite"/>
    </source>
</evidence>
<feature type="region of interest" description="Disordered" evidence="1">
    <location>
        <begin position="1"/>
        <end position="87"/>
    </location>
</feature>
<proteinExistence type="predicted"/>
<feature type="non-terminal residue" evidence="2">
    <location>
        <position position="1"/>
    </location>
</feature>
<dbReference type="Proteomes" id="UP000236291">
    <property type="component" value="Unassembled WGS sequence"/>
</dbReference>